<evidence type="ECO:0000256" key="1">
    <source>
        <dbReference type="ARBA" id="ARBA00004496"/>
    </source>
</evidence>
<dbReference type="GO" id="GO:0005737">
    <property type="term" value="C:cytoplasm"/>
    <property type="evidence" value="ECO:0007669"/>
    <property type="project" value="UniProtKB-SubCell"/>
</dbReference>
<dbReference type="PANTHER" id="PTHR11579">
    <property type="entry name" value="PROTEIN-L-ISOASPARTATE O-METHYLTRANSFERASE"/>
    <property type="match status" value="1"/>
</dbReference>
<evidence type="ECO:0000256" key="3">
    <source>
        <dbReference type="ARBA" id="ARBA00022490"/>
    </source>
</evidence>
<dbReference type="InterPro" id="IPR000682">
    <property type="entry name" value="PCMT"/>
</dbReference>
<dbReference type="GO" id="GO:0030091">
    <property type="term" value="P:protein repair"/>
    <property type="evidence" value="ECO:0007669"/>
    <property type="project" value="UniProtKB-UniRule"/>
</dbReference>
<evidence type="ECO:0000256" key="4">
    <source>
        <dbReference type="ARBA" id="ARBA00022603"/>
    </source>
</evidence>
<proteinExistence type="inferred from homology"/>
<keyword evidence="4 7" id="KW-0489">Methyltransferase</keyword>
<dbReference type="GO" id="GO:0032259">
    <property type="term" value="P:methylation"/>
    <property type="evidence" value="ECO:0007669"/>
    <property type="project" value="UniProtKB-KW"/>
</dbReference>
<dbReference type="PANTHER" id="PTHR11579:SF0">
    <property type="entry name" value="PROTEIN-L-ISOASPARTATE(D-ASPARTATE) O-METHYLTRANSFERASE"/>
    <property type="match status" value="1"/>
</dbReference>
<evidence type="ECO:0000313" key="9">
    <source>
        <dbReference type="Proteomes" id="UP000177876"/>
    </source>
</evidence>
<dbReference type="STRING" id="1797197.A2Y75_03650"/>
<feature type="active site" evidence="7">
    <location>
        <position position="64"/>
    </location>
</feature>
<dbReference type="GO" id="GO:0004719">
    <property type="term" value="F:protein-L-isoaspartate (D-aspartate) O-methyltransferase activity"/>
    <property type="evidence" value="ECO:0007669"/>
    <property type="project" value="UniProtKB-UniRule"/>
</dbReference>
<organism evidence="8 9">
    <name type="scientific">Candidatus Solincola sediminis</name>
    <dbReference type="NCBI Taxonomy" id="1797199"/>
    <lineage>
        <taxon>Bacteria</taxon>
        <taxon>Bacillati</taxon>
        <taxon>Actinomycetota</taxon>
        <taxon>Candidatus Geothermincolia</taxon>
        <taxon>Candidatus Geothermincolales</taxon>
        <taxon>Candidatus Geothermincolaceae</taxon>
        <taxon>Candidatus Solincola</taxon>
    </lineage>
</organism>
<reference evidence="8 9" key="1">
    <citation type="journal article" date="2016" name="Nat. Commun.">
        <title>Thousands of microbial genomes shed light on interconnected biogeochemical processes in an aquifer system.</title>
        <authorList>
            <person name="Anantharaman K."/>
            <person name="Brown C.T."/>
            <person name="Hug L.A."/>
            <person name="Sharon I."/>
            <person name="Castelle C.J."/>
            <person name="Probst A.J."/>
            <person name="Thomas B.C."/>
            <person name="Singh A."/>
            <person name="Wilkins M.J."/>
            <person name="Karaoz U."/>
            <person name="Brodie E.L."/>
            <person name="Williams K.H."/>
            <person name="Hubbard S.S."/>
            <person name="Banfield J.F."/>
        </authorList>
    </citation>
    <scope>NUCLEOTIDE SEQUENCE [LARGE SCALE GENOMIC DNA]</scope>
</reference>
<gene>
    <name evidence="7" type="primary">pcm</name>
    <name evidence="8" type="ORF">A2Y75_03650</name>
</gene>
<evidence type="ECO:0000256" key="5">
    <source>
        <dbReference type="ARBA" id="ARBA00022679"/>
    </source>
</evidence>
<keyword evidence="6 7" id="KW-0949">S-adenosyl-L-methionine</keyword>
<comment type="subcellular location">
    <subcellularLocation>
        <location evidence="1 7">Cytoplasm</location>
    </subcellularLocation>
</comment>
<evidence type="ECO:0000256" key="7">
    <source>
        <dbReference type="HAMAP-Rule" id="MF_00090"/>
    </source>
</evidence>
<comment type="function">
    <text evidence="7">Catalyzes the methyl esterification of L-isoaspartyl residues in peptides and proteins that result from spontaneous decomposition of normal L-aspartyl and L-asparaginyl residues. It plays a role in the repair and/or degradation of damaged proteins.</text>
</comment>
<dbReference type="HAMAP" id="MF_00090">
    <property type="entry name" value="PIMT"/>
    <property type="match status" value="1"/>
</dbReference>
<dbReference type="Gene3D" id="3.40.50.150">
    <property type="entry name" value="Vaccinia Virus protein VP39"/>
    <property type="match status" value="1"/>
</dbReference>
<evidence type="ECO:0000256" key="6">
    <source>
        <dbReference type="ARBA" id="ARBA00022691"/>
    </source>
</evidence>
<dbReference type="InterPro" id="IPR029063">
    <property type="entry name" value="SAM-dependent_MTases_sf"/>
</dbReference>
<dbReference type="CDD" id="cd02440">
    <property type="entry name" value="AdoMet_MTases"/>
    <property type="match status" value="1"/>
</dbReference>
<keyword evidence="5 7" id="KW-0808">Transferase</keyword>
<dbReference type="Proteomes" id="UP000177876">
    <property type="component" value="Unassembled WGS sequence"/>
</dbReference>
<dbReference type="NCBIfam" id="TIGR00080">
    <property type="entry name" value="pimt"/>
    <property type="match status" value="1"/>
</dbReference>
<dbReference type="EC" id="2.1.1.77" evidence="7"/>
<dbReference type="EMBL" id="MELK01000047">
    <property type="protein sequence ID" value="OFW56306.1"/>
    <property type="molecule type" value="Genomic_DNA"/>
</dbReference>
<comment type="catalytic activity">
    <reaction evidence="7">
        <text>[protein]-L-isoaspartate + S-adenosyl-L-methionine = [protein]-L-isoaspartate alpha-methyl ester + S-adenosyl-L-homocysteine</text>
        <dbReference type="Rhea" id="RHEA:12705"/>
        <dbReference type="Rhea" id="RHEA-COMP:12143"/>
        <dbReference type="Rhea" id="RHEA-COMP:12144"/>
        <dbReference type="ChEBI" id="CHEBI:57856"/>
        <dbReference type="ChEBI" id="CHEBI:59789"/>
        <dbReference type="ChEBI" id="CHEBI:90596"/>
        <dbReference type="ChEBI" id="CHEBI:90598"/>
        <dbReference type="EC" id="2.1.1.77"/>
    </reaction>
</comment>
<dbReference type="PROSITE" id="PS01279">
    <property type="entry name" value="PCMT"/>
    <property type="match status" value="1"/>
</dbReference>
<dbReference type="AlphaFoldDB" id="A0A1F2WHJ4"/>
<comment type="caution">
    <text evidence="8">The sequence shown here is derived from an EMBL/GenBank/DDBJ whole genome shotgun (WGS) entry which is preliminary data.</text>
</comment>
<accession>A0A1F2WHJ4</accession>
<evidence type="ECO:0000256" key="2">
    <source>
        <dbReference type="ARBA" id="ARBA00005369"/>
    </source>
</evidence>
<dbReference type="SUPFAM" id="SSF53335">
    <property type="entry name" value="S-adenosyl-L-methionine-dependent methyltransferases"/>
    <property type="match status" value="1"/>
</dbReference>
<keyword evidence="3 7" id="KW-0963">Cytoplasm</keyword>
<sequence length="220" mass="24241">MEENHNTELRKKMLEEQIAGRGIKDSRVLAAMEKVPRHLFVPESMRDRAYEDSPLPIGGEQTISQPYMVAWMTDLLHIGKDDRVLEVGTGSGYQAAILCELAAYVYSIEKNPELAAGAEEMLRSLGYKNISIKVGDGTKGWPEEAPFDGIIVTAGAPSVPQPLLDQLAEGGRLIIPVGSKTMQVLTVITREVGKFQAKQEGSCVFVPLVGRFGWQKKRML</sequence>
<protein>
    <recommendedName>
        <fullName evidence="7">Protein-L-isoaspartate O-methyltransferase</fullName>
        <ecNumber evidence="7">2.1.1.77</ecNumber>
    </recommendedName>
    <alternativeName>
        <fullName evidence="7">L-isoaspartyl protein carboxyl methyltransferase</fullName>
    </alternativeName>
    <alternativeName>
        <fullName evidence="7">Protein L-isoaspartyl methyltransferase</fullName>
    </alternativeName>
    <alternativeName>
        <fullName evidence="7">Protein-beta-aspartate methyltransferase</fullName>
        <shortName evidence="7">PIMT</shortName>
    </alternativeName>
</protein>
<dbReference type="FunFam" id="3.40.50.150:FF:000010">
    <property type="entry name" value="Protein-L-isoaspartate O-methyltransferase"/>
    <property type="match status" value="1"/>
</dbReference>
<dbReference type="Pfam" id="PF01135">
    <property type="entry name" value="PCMT"/>
    <property type="match status" value="1"/>
</dbReference>
<dbReference type="NCBIfam" id="NF001453">
    <property type="entry name" value="PRK00312.1"/>
    <property type="match status" value="1"/>
</dbReference>
<comment type="similarity">
    <text evidence="2 7">Belongs to the methyltransferase superfamily. L-isoaspartyl/D-aspartyl protein methyltransferase family.</text>
</comment>
<name>A0A1F2WHJ4_9ACTN</name>
<evidence type="ECO:0000313" key="8">
    <source>
        <dbReference type="EMBL" id="OFW56306.1"/>
    </source>
</evidence>